<dbReference type="PRINTS" id="PR00038">
    <property type="entry name" value="HTHLUXR"/>
</dbReference>
<keyword evidence="3" id="KW-0804">Transcription</keyword>
<comment type="caution">
    <text evidence="6">The sequence shown here is derived from an EMBL/GenBank/DDBJ whole genome shotgun (WGS) entry which is preliminary data.</text>
</comment>
<dbReference type="SUPFAM" id="SSF46894">
    <property type="entry name" value="C-terminal effector domain of the bipartite response regulators"/>
    <property type="match status" value="1"/>
</dbReference>
<feature type="transmembrane region" description="Helical" evidence="4">
    <location>
        <begin position="90"/>
        <end position="107"/>
    </location>
</feature>
<feature type="transmembrane region" description="Helical" evidence="4">
    <location>
        <begin position="21"/>
        <end position="44"/>
    </location>
</feature>
<evidence type="ECO:0000259" key="5">
    <source>
        <dbReference type="PROSITE" id="PS50043"/>
    </source>
</evidence>
<keyword evidence="4" id="KW-0472">Membrane</keyword>
<keyword evidence="1" id="KW-0805">Transcription regulation</keyword>
<evidence type="ECO:0000256" key="2">
    <source>
        <dbReference type="ARBA" id="ARBA00023125"/>
    </source>
</evidence>
<dbReference type="EMBL" id="QIBX01000004">
    <property type="protein sequence ID" value="RNL40812.1"/>
    <property type="molecule type" value="Genomic_DNA"/>
</dbReference>
<dbReference type="InterPro" id="IPR036388">
    <property type="entry name" value="WH-like_DNA-bd_sf"/>
</dbReference>
<evidence type="ECO:0000313" key="6">
    <source>
        <dbReference type="EMBL" id="RNL40812.1"/>
    </source>
</evidence>
<dbReference type="Gene3D" id="1.10.10.10">
    <property type="entry name" value="Winged helix-like DNA-binding domain superfamily/Winged helix DNA-binding domain"/>
    <property type="match status" value="1"/>
</dbReference>
<keyword evidence="7" id="KW-1185">Reference proteome</keyword>
<feature type="transmembrane region" description="Helical" evidence="4">
    <location>
        <begin position="64"/>
        <end position="83"/>
    </location>
</feature>
<dbReference type="SMART" id="SM00421">
    <property type="entry name" value="HTH_LUXR"/>
    <property type="match status" value="1"/>
</dbReference>
<keyword evidence="4" id="KW-1133">Transmembrane helix</keyword>
<reference evidence="7" key="1">
    <citation type="submission" date="2018-05" db="EMBL/GenBank/DDBJ databases">
        <title>Genome Sequencing of selected type strains of the family Eggerthellaceae.</title>
        <authorList>
            <person name="Danylec N."/>
            <person name="Stoll D.A."/>
            <person name="Doetsch A."/>
            <person name="Huch M."/>
        </authorList>
    </citation>
    <scope>NUCLEOTIDE SEQUENCE [LARGE SCALE GENOMIC DNA]</scope>
    <source>
        <strain evidence="7">DSM 24851</strain>
    </source>
</reference>
<keyword evidence="2" id="KW-0238">DNA-binding</keyword>
<dbReference type="GO" id="GO:0003677">
    <property type="term" value="F:DNA binding"/>
    <property type="evidence" value="ECO:0007669"/>
    <property type="project" value="UniProtKB-KW"/>
</dbReference>
<keyword evidence="4" id="KW-0812">Transmembrane</keyword>
<feature type="transmembrane region" description="Helical" evidence="4">
    <location>
        <begin position="225"/>
        <end position="244"/>
    </location>
</feature>
<name>A0A3N0B107_9ACTN</name>
<sequence length="502" mass="54202">MGALDTRESMQRGNAMQAQSGLFPLRFLGFGFFWGWLFLVNISPSPLLGSAQGIGDVPFEMTELAARLLFLVGAMVVSSRIACIRNWVPVAIAAGITGACVAPVVLLSDTPGIVTGAALVSAFAESALFLMWMTFFGYMKLGETLLLLVSSYAIGAVLCLAAIFLGDTAMTACAVVLPLASCAALIMARRYGDAVKEEPEHAADRGPVPVEEDAYRSLPFVKMTAGLALYSFGFALYLGIALFLSDRFLFGYVVEPTCAIALACIVLVFAKFSRSPTKPYTLYRAVPPLMGVGFAMLAVGFSQPLLAGFFITLGFLLFEVLAYNDYCNLVKADNSSLLRAIAGARLASSAGMLLGWAVGYGMQPVMEVNGSSTILAVLALLFILFIATIAFTDLDRKTLASIADDRAVQEEAEAIVPKEEFFPYFAESIGLSKREEEVLDLLLSGRTTSYAAEKLFVAESTVRAHVHNIYRKANVHSRMELMDAFDVFWSARRSEAEKSDNS</sequence>
<feature type="transmembrane region" description="Helical" evidence="4">
    <location>
        <begin position="113"/>
        <end position="133"/>
    </location>
</feature>
<dbReference type="InterPro" id="IPR016032">
    <property type="entry name" value="Sig_transdc_resp-reg_C-effctor"/>
</dbReference>
<dbReference type="Proteomes" id="UP000269591">
    <property type="component" value="Unassembled WGS sequence"/>
</dbReference>
<feature type="transmembrane region" description="Helical" evidence="4">
    <location>
        <begin position="145"/>
        <end position="163"/>
    </location>
</feature>
<evidence type="ECO:0000256" key="1">
    <source>
        <dbReference type="ARBA" id="ARBA00023015"/>
    </source>
</evidence>
<feature type="transmembrane region" description="Helical" evidence="4">
    <location>
        <begin position="250"/>
        <end position="270"/>
    </location>
</feature>
<dbReference type="PANTHER" id="PTHR44688">
    <property type="entry name" value="DNA-BINDING TRANSCRIPTIONAL ACTIVATOR DEVR_DOSR"/>
    <property type="match status" value="1"/>
</dbReference>
<evidence type="ECO:0000256" key="3">
    <source>
        <dbReference type="ARBA" id="ARBA00023163"/>
    </source>
</evidence>
<feature type="transmembrane region" description="Helical" evidence="4">
    <location>
        <begin position="336"/>
        <end position="358"/>
    </location>
</feature>
<evidence type="ECO:0000313" key="7">
    <source>
        <dbReference type="Proteomes" id="UP000269591"/>
    </source>
</evidence>
<dbReference type="AlphaFoldDB" id="A0A3N0B107"/>
<organism evidence="6 7">
    <name type="scientific">Slackia equolifaciens</name>
    <dbReference type="NCBI Taxonomy" id="498718"/>
    <lineage>
        <taxon>Bacteria</taxon>
        <taxon>Bacillati</taxon>
        <taxon>Actinomycetota</taxon>
        <taxon>Coriobacteriia</taxon>
        <taxon>Eggerthellales</taxon>
        <taxon>Eggerthellaceae</taxon>
        <taxon>Slackia</taxon>
    </lineage>
</organism>
<feature type="transmembrane region" description="Helical" evidence="4">
    <location>
        <begin position="305"/>
        <end position="324"/>
    </location>
</feature>
<accession>A0A3N0B107</accession>
<feature type="domain" description="HTH luxR-type" evidence="5">
    <location>
        <begin position="424"/>
        <end position="489"/>
    </location>
</feature>
<feature type="transmembrane region" description="Helical" evidence="4">
    <location>
        <begin position="370"/>
        <end position="391"/>
    </location>
</feature>
<gene>
    <name evidence="6" type="ORF">DMP06_03830</name>
</gene>
<dbReference type="PANTHER" id="PTHR44688:SF16">
    <property type="entry name" value="DNA-BINDING TRANSCRIPTIONAL ACTIVATOR DEVR_DOSR"/>
    <property type="match status" value="1"/>
</dbReference>
<dbReference type="GO" id="GO:0006355">
    <property type="term" value="P:regulation of DNA-templated transcription"/>
    <property type="evidence" value="ECO:0007669"/>
    <property type="project" value="InterPro"/>
</dbReference>
<feature type="transmembrane region" description="Helical" evidence="4">
    <location>
        <begin position="169"/>
        <end position="188"/>
    </location>
</feature>
<dbReference type="InterPro" id="IPR000792">
    <property type="entry name" value="Tscrpt_reg_LuxR_C"/>
</dbReference>
<evidence type="ECO:0000256" key="4">
    <source>
        <dbReference type="SAM" id="Phobius"/>
    </source>
</evidence>
<dbReference type="Pfam" id="PF00196">
    <property type="entry name" value="GerE"/>
    <property type="match status" value="1"/>
</dbReference>
<dbReference type="CDD" id="cd06170">
    <property type="entry name" value="LuxR_C_like"/>
    <property type="match status" value="1"/>
</dbReference>
<feature type="transmembrane region" description="Helical" evidence="4">
    <location>
        <begin position="282"/>
        <end position="299"/>
    </location>
</feature>
<protein>
    <recommendedName>
        <fullName evidence="5">HTH luxR-type domain-containing protein</fullName>
    </recommendedName>
</protein>
<proteinExistence type="predicted"/>
<dbReference type="PROSITE" id="PS50043">
    <property type="entry name" value="HTH_LUXR_2"/>
    <property type="match status" value="1"/>
</dbReference>